<feature type="domain" description="Thioredoxin" evidence="4">
    <location>
        <begin position="18"/>
        <end position="185"/>
    </location>
</feature>
<name>A0ABT8NDV4_9BACL</name>
<evidence type="ECO:0000256" key="2">
    <source>
        <dbReference type="ARBA" id="ARBA00023008"/>
    </source>
</evidence>
<organism evidence="5 6">
    <name type="scientific">Planococcus shenhongbingii</name>
    <dbReference type="NCBI Taxonomy" id="3058398"/>
    <lineage>
        <taxon>Bacteria</taxon>
        <taxon>Bacillati</taxon>
        <taxon>Bacillota</taxon>
        <taxon>Bacilli</taxon>
        <taxon>Bacillales</taxon>
        <taxon>Caryophanaceae</taxon>
        <taxon>Planococcus</taxon>
    </lineage>
</organism>
<dbReference type="SUPFAM" id="SSF52833">
    <property type="entry name" value="Thioredoxin-like"/>
    <property type="match status" value="1"/>
</dbReference>
<dbReference type="InterPro" id="IPR036249">
    <property type="entry name" value="Thioredoxin-like_sf"/>
</dbReference>
<evidence type="ECO:0000256" key="1">
    <source>
        <dbReference type="ARBA" id="ARBA00010996"/>
    </source>
</evidence>
<dbReference type="Proteomes" id="UP001172142">
    <property type="component" value="Unassembled WGS sequence"/>
</dbReference>
<dbReference type="Pfam" id="PF02630">
    <property type="entry name" value="SCO1-SenC"/>
    <property type="match status" value="1"/>
</dbReference>
<dbReference type="PROSITE" id="PS51352">
    <property type="entry name" value="THIOREDOXIN_2"/>
    <property type="match status" value="1"/>
</dbReference>
<feature type="signal peptide" evidence="3">
    <location>
        <begin position="1"/>
        <end position="20"/>
    </location>
</feature>
<accession>A0ABT8NDV4</accession>
<dbReference type="PROSITE" id="PS51257">
    <property type="entry name" value="PROKAR_LIPOPROTEIN"/>
    <property type="match status" value="1"/>
</dbReference>
<reference evidence="5 6" key="1">
    <citation type="submission" date="2023-07" db="EMBL/GenBank/DDBJ databases">
        <title>Novel species in genus Planococcus.</title>
        <authorList>
            <person name="Ning S."/>
        </authorList>
    </citation>
    <scope>NUCLEOTIDE SEQUENCE [LARGE SCALE GENOMIC DNA]</scope>
    <source>
        <strain evidence="5 6">N017</strain>
    </source>
</reference>
<evidence type="ECO:0000313" key="5">
    <source>
        <dbReference type="EMBL" id="MDN7245690.1"/>
    </source>
</evidence>
<evidence type="ECO:0000256" key="3">
    <source>
        <dbReference type="SAM" id="SignalP"/>
    </source>
</evidence>
<gene>
    <name evidence="5" type="ORF">QWY13_09260</name>
</gene>
<keyword evidence="6" id="KW-1185">Reference proteome</keyword>
<protein>
    <submittedName>
        <fullName evidence="5">SCO family protein</fullName>
    </submittedName>
</protein>
<proteinExistence type="inferred from homology"/>
<sequence>MRYMKAAFLMGLILLLSACGSEQIDDFSYTDHRGETVSLESLKGTPWLATFVFTNCETVCPPMTFNMAGIQEELVKQGIEDYKIIAFSVDPKEDTPEKMEQYLKNFSVPDESKWHLLTGYSQQEISDFAVDNFKTLVKDDPNSNQVIHGTSFYLMDKEGAIANNYDGFTDVPVEEITKDLKALIEK</sequence>
<dbReference type="EMBL" id="JAUJWU010000002">
    <property type="protein sequence ID" value="MDN7245690.1"/>
    <property type="molecule type" value="Genomic_DNA"/>
</dbReference>
<evidence type="ECO:0000259" key="4">
    <source>
        <dbReference type="PROSITE" id="PS51352"/>
    </source>
</evidence>
<keyword evidence="3" id="KW-0732">Signal</keyword>
<comment type="caution">
    <text evidence="5">The sequence shown here is derived from an EMBL/GenBank/DDBJ whole genome shotgun (WGS) entry which is preliminary data.</text>
</comment>
<dbReference type="InterPro" id="IPR003782">
    <property type="entry name" value="SCO1/SenC"/>
</dbReference>
<dbReference type="InterPro" id="IPR013766">
    <property type="entry name" value="Thioredoxin_domain"/>
</dbReference>
<comment type="similarity">
    <text evidence="1">Belongs to the SCO1/2 family.</text>
</comment>
<evidence type="ECO:0000313" key="6">
    <source>
        <dbReference type="Proteomes" id="UP001172142"/>
    </source>
</evidence>
<dbReference type="RefSeq" id="WP_300992803.1">
    <property type="nucleotide sequence ID" value="NZ_CP129235.1"/>
</dbReference>
<feature type="chain" id="PRO_5046509472" evidence="3">
    <location>
        <begin position="21"/>
        <end position="186"/>
    </location>
</feature>
<dbReference type="CDD" id="cd02968">
    <property type="entry name" value="SCO"/>
    <property type="match status" value="1"/>
</dbReference>
<dbReference type="PANTHER" id="PTHR12151">
    <property type="entry name" value="ELECTRON TRANSPORT PROTIN SCO1/SENC FAMILY MEMBER"/>
    <property type="match status" value="1"/>
</dbReference>
<dbReference type="Gene3D" id="3.40.30.10">
    <property type="entry name" value="Glutaredoxin"/>
    <property type="match status" value="1"/>
</dbReference>
<dbReference type="PANTHER" id="PTHR12151:SF25">
    <property type="entry name" value="LINALOOL DEHYDRATASE_ISOMERASE DOMAIN-CONTAINING PROTEIN"/>
    <property type="match status" value="1"/>
</dbReference>
<keyword evidence="2" id="KW-0186">Copper</keyword>